<feature type="chain" id="PRO_5016341593" description="DUF4148 domain-containing protein" evidence="2">
    <location>
        <begin position="30"/>
        <end position="121"/>
    </location>
</feature>
<feature type="compositionally biased region" description="Basic and acidic residues" evidence="1">
    <location>
        <begin position="55"/>
        <end position="81"/>
    </location>
</feature>
<name>A0A323UX99_9RHOO</name>
<gene>
    <name evidence="3" type="ORF">DNK49_10510</name>
</gene>
<organism evidence="3 4">
    <name type="scientific">Parazoarcus communis SWub3 = DSM 12120</name>
    <dbReference type="NCBI Taxonomy" id="1121029"/>
    <lineage>
        <taxon>Bacteria</taxon>
        <taxon>Pseudomonadati</taxon>
        <taxon>Pseudomonadota</taxon>
        <taxon>Betaproteobacteria</taxon>
        <taxon>Rhodocyclales</taxon>
        <taxon>Zoogloeaceae</taxon>
        <taxon>Parazoarcus</taxon>
    </lineage>
</organism>
<dbReference type="EMBL" id="QKOE01000006">
    <property type="protein sequence ID" value="PZA16553.1"/>
    <property type="molecule type" value="Genomic_DNA"/>
</dbReference>
<reference evidence="3 4" key="1">
    <citation type="submission" date="2018-06" db="EMBL/GenBank/DDBJ databases">
        <title>Azoarcus communis strain SWub3 genome.</title>
        <authorList>
            <person name="Zorraquino Salvo V."/>
            <person name="Toubiana D."/>
            <person name="Blumwald E."/>
        </authorList>
    </citation>
    <scope>NUCLEOTIDE SEQUENCE [LARGE SCALE GENOMIC DNA]</scope>
    <source>
        <strain evidence="3 4">SWub3</strain>
    </source>
</reference>
<feature type="signal peptide" evidence="2">
    <location>
        <begin position="1"/>
        <end position="29"/>
    </location>
</feature>
<proteinExistence type="predicted"/>
<evidence type="ECO:0000313" key="3">
    <source>
        <dbReference type="EMBL" id="PZA16553.1"/>
    </source>
</evidence>
<accession>A0A323UX99</accession>
<evidence type="ECO:0000313" key="4">
    <source>
        <dbReference type="Proteomes" id="UP000248259"/>
    </source>
</evidence>
<dbReference type="AlphaFoldDB" id="A0A323UX99"/>
<evidence type="ECO:0008006" key="5">
    <source>
        <dbReference type="Google" id="ProtNLM"/>
    </source>
</evidence>
<feature type="region of interest" description="Disordered" evidence="1">
    <location>
        <begin position="55"/>
        <end position="121"/>
    </location>
</feature>
<evidence type="ECO:0000256" key="2">
    <source>
        <dbReference type="SAM" id="SignalP"/>
    </source>
</evidence>
<sequence length="121" mass="12895">MKESIMSRRKLLISLVAAGLLLGSGGTFAADPVGEPIFGSQLMTEQERIEHRNAMRAARTEEERAAVRARHHEQMVQRAQERGVTLPATPPEQRPSAGPRGGMGPGTNGGGQGMGPGRGRQ</sequence>
<feature type="compositionally biased region" description="Gly residues" evidence="1">
    <location>
        <begin position="99"/>
        <end position="121"/>
    </location>
</feature>
<protein>
    <recommendedName>
        <fullName evidence="5">DUF4148 domain-containing protein</fullName>
    </recommendedName>
</protein>
<dbReference type="Proteomes" id="UP000248259">
    <property type="component" value="Unassembled WGS sequence"/>
</dbReference>
<keyword evidence="4" id="KW-1185">Reference proteome</keyword>
<keyword evidence="2" id="KW-0732">Signal</keyword>
<evidence type="ECO:0000256" key="1">
    <source>
        <dbReference type="SAM" id="MobiDB-lite"/>
    </source>
</evidence>
<comment type="caution">
    <text evidence="3">The sequence shown here is derived from an EMBL/GenBank/DDBJ whole genome shotgun (WGS) entry which is preliminary data.</text>
</comment>